<dbReference type="AlphaFoldDB" id="A0A2M8WQ74"/>
<evidence type="ECO:0000256" key="1">
    <source>
        <dbReference type="SAM" id="MobiDB-lite"/>
    </source>
</evidence>
<protein>
    <submittedName>
        <fullName evidence="3">AhpC/TSA family protein</fullName>
    </submittedName>
</protein>
<name>A0A2M8WQ74_9RHOB</name>
<dbReference type="Pfam" id="PF00578">
    <property type="entry name" value="AhpC-TSA"/>
    <property type="match status" value="1"/>
</dbReference>
<organism evidence="3 4">
    <name type="scientific">Yoonia maricola</name>
    <dbReference type="NCBI Taxonomy" id="420999"/>
    <lineage>
        <taxon>Bacteria</taxon>
        <taxon>Pseudomonadati</taxon>
        <taxon>Pseudomonadota</taxon>
        <taxon>Alphaproteobacteria</taxon>
        <taxon>Rhodobacterales</taxon>
        <taxon>Paracoccaceae</taxon>
        <taxon>Yoonia</taxon>
    </lineage>
</organism>
<dbReference type="SUPFAM" id="SSF52833">
    <property type="entry name" value="Thioredoxin-like"/>
    <property type="match status" value="1"/>
</dbReference>
<dbReference type="InterPro" id="IPR000866">
    <property type="entry name" value="AhpC/TSA"/>
</dbReference>
<evidence type="ECO:0000259" key="2">
    <source>
        <dbReference type="PROSITE" id="PS51352"/>
    </source>
</evidence>
<evidence type="ECO:0000313" key="3">
    <source>
        <dbReference type="EMBL" id="PJI93083.1"/>
    </source>
</evidence>
<dbReference type="InterPro" id="IPR047262">
    <property type="entry name" value="PRX-like1"/>
</dbReference>
<dbReference type="PANTHER" id="PTHR43640:SF1">
    <property type="entry name" value="THIOREDOXIN-DEPENDENT PEROXIREDOXIN"/>
    <property type="match status" value="1"/>
</dbReference>
<dbReference type="Gene3D" id="3.40.30.10">
    <property type="entry name" value="Glutaredoxin"/>
    <property type="match status" value="1"/>
</dbReference>
<feature type="compositionally biased region" description="Polar residues" evidence="1">
    <location>
        <begin position="161"/>
        <end position="174"/>
    </location>
</feature>
<feature type="region of interest" description="Disordered" evidence="1">
    <location>
        <begin position="161"/>
        <end position="181"/>
    </location>
</feature>
<dbReference type="PROSITE" id="PS51352">
    <property type="entry name" value="THIOREDOXIN_2"/>
    <property type="match status" value="1"/>
</dbReference>
<dbReference type="Proteomes" id="UP000228531">
    <property type="component" value="Unassembled WGS sequence"/>
</dbReference>
<dbReference type="GO" id="GO:0016491">
    <property type="term" value="F:oxidoreductase activity"/>
    <property type="evidence" value="ECO:0007669"/>
    <property type="project" value="InterPro"/>
</dbReference>
<dbReference type="OrthoDB" id="9809746at2"/>
<keyword evidence="4" id="KW-1185">Reference proteome</keyword>
<reference evidence="3 4" key="1">
    <citation type="submission" date="2017-11" db="EMBL/GenBank/DDBJ databases">
        <title>Genomic Encyclopedia of Archaeal and Bacterial Type Strains, Phase II (KMG-II): From Individual Species to Whole Genera.</title>
        <authorList>
            <person name="Goeker M."/>
        </authorList>
    </citation>
    <scope>NUCLEOTIDE SEQUENCE [LARGE SCALE GENOMIC DNA]</scope>
    <source>
        <strain evidence="3 4">DSM 29128</strain>
    </source>
</reference>
<dbReference type="CDD" id="cd02969">
    <property type="entry name" value="PRX_like1"/>
    <property type="match status" value="1"/>
</dbReference>
<dbReference type="InterPro" id="IPR013766">
    <property type="entry name" value="Thioredoxin_domain"/>
</dbReference>
<feature type="domain" description="Thioredoxin" evidence="2">
    <location>
        <begin position="8"/>
        <end position="162"/>
    </location>
</feature>
<gene>
    <name evidence="3" type="ORF">BC777_1951</name>
</gene>
<dbReference type="InterPro" id="IPR036249">
    <property type="entry name" value="Thioredoxin-like_sf"/>
</dbReference>
<dbReference type="EMBL" id="PGTY01000001">
    <property type="protein sequence ID" value="PJI93083.1"/>
    <property type="molecule type" value="Genomic_DNA"/>
</dbReference>
<evidence type="ECO:0000313" key="4">
    <source>
        <dbReference type="Proteomes" id="UP000228531"/>
    </source>
</evidence>
<sequence>MLLNTPICDFGAPAPDFSLATPEGATHSKDSLMGQNGLLVAFICNHCPYVIAIIDRLVADIKTLQAEGIGVACIMSNDWADYPADRPEHMARFAATHGLTAPYLVDADQSVGQAYGAVCTPDFFGYNAQGGLQYRGRLDDAAMGDPTGRVPELLNAMRQVAETSKGPQDQTPSMGCSIKWR</sequence>
<proteinExistence type="predicted"/>
<dbReference type="RefSeq" id="WP_100368090.1">
    <property type="nucleotide sequence ID" value="NZ_PGTY01000001.1"/>
</dbReference>
<dbReference type="PANTHER" id="PTHR43640">
    <property type="entry name" value="OS07G0260300 PROTEIN"/>
    <property type="match status" value="1"/>
</dbReference>
<accession>A0A2M8WQ74</accession>
<dbReference type="GO" id="GO:0016209">
    <property type="term" value="F:antioxidant activity"/>
    <property type="evidence" value="ECO:0007669"/>
    <property type="project" value="InterPro"/>
</dbReference>
<comment type="caution">
    <text evidence="3">The sequence shown here is derived from an EMBL/GenBank/DDBJ whole genome shotgun (WGS) entry which is preliminary data.</text>
</comment>